<dbReference type="Gene3D" id="3.40.50.12280">
    <property type="match status" value="1"/>
</dbReference>
<keyword evidence="4" id="KW-0539">Nucleus</keyword>
<dbReference type="GO" id="GO:0008137">
    <property type="term" value="F:NADH dehydrogenase (ubiquinone) activity"/>
    <property type="evidence" value="ECO:0007669"/>
    <property type="project" value="InterPro"/>
</dbReference>
<dbReference type="InterPro" id="IPR006137">
    <property type="entry name" value="NADH_UbQ_OxRdtase-like_20kDa"/>
</dbReference>
<dbReference type="Gene3D" id="4.10.240.10">
    <property type="entry name" value="Zn(2)-C6 fungal-type DNA-binding domain"/>
    <property type="match status" value="1"/>
</dbReference>
<dbReference type="Pfam" id="PF00172">
    <property type="entry name" value="Zn_clus"/>
    <property type="match status" value="1"/>
</dbReference>
<dbReference type="GO" id="GO:0009060">
    <property type="term" value="P:aerobic respiration"/>
    <property type="evidence" value="ECO:0007669"/>
    <property type="project" value="TreeGrafter"/>
</dbReference>
<dbReference type="GO" id="GO:0000981">
    <property type="term" value="F:DNA-binding transcription factor activity, RNA polymerase II-specific"/>
    <property type="evidence" value="ECO:0007669"/>
    <property type="project" value="InterPro"/>
</dbReference>
<dbReference type="PROSITE" id="PS01150">
    <property type="entry name" value="COMPLEX1_20K"/>
    <property type="match status" value="1"/>
</dbReference>
<dbReference type="Pfam" id="PF01058">
    <property type="entry name" value="Oxidored_q6"/>
    <property type="match status" value="1"/>
</dbReference>
<dbReference type="HAMAP" id="MF_01356">
    <property type="entry name" value="NDH1_NuoB"/>
    <property type="match status" value="1"/>
</dbReference>
<keyword evidence="11" id="KW-1185">Reference proteome</keyword>
<dbReference type="InterPro" id="IPR006138">
    <property type="entry name" value="NADH_UQ_OxRdtase_20Kd_su"/>
</dbReference>
<feature type="region of interest" description="Disordered" evidence="7">
    <location>
        <begin position="1"/>
        <end position="25"/>
    </location>
</feature>
<dbReference type="CDD" id="cd00067">
    <property type="entry name" value="GAL4"/>
    <property type="match status" value="1"/>
</dbReference>
<sequence length="838" mass="92868">MGRPVSPELTSMSKRQIKSSTEADADNLGSHCPYCSRSFVRSDVARRHIKTCPAKGNRPMPPQKTRGGTRRACDNCARSKIACDRSPICSPCRRSNLNCSYIRIHSATRLPPPPTPSPTVINGSASASFLLRFTDPHGGGPQDLVTRDYSEHSPCPAHPDLFVAEEHDELFPSFFLSTCGQGSQNPTVDQQSALPTKPSIRRLEHRAKELIFELSSLHQRLRQLDPETVPFFDPALARQAFTGANLNTFIGASFLPFQQHIAVLHWPSFDPETACLPLLLAMFMVGCVFTAPTDDALLARQFLHIAEEYVFRAPKFQALVVDGSASSVMQGDNLLEYVQAALLVNSTQMSMLDQRTRRRIRTQRHPSIVTAVRALSATTTNEPASEWQAFIASELHVRCRYSIFLHDALFTIQFNNTPLIPISELTSPLPCSAALFEAESPEAFNRLRMATASTKQPSSLASLVALLMQAHWDASDEAEVEGLSTRHMLGAIAGSSDPPAYQSYPADPPPALNTLLFTLRSNNLLRFSHASLSGALSRWKKIWNSVMARASADELGFLQHADAFWWFATGVLRLLAAQQEGSYRHLADMTPKDDIADVHTLVKRMKDSAIGNDEVKVGPRLIADNTIPKLTPPALRLSRRPGFDPSRCLFRALSQKTNQKLAAPSSSSLPTAIPLPSQQRKSNAVEHVLTTLDSITNWARQGSFWPLSFGLACCAVEMMHVSMPRYDQDRLGIIFRASPRQADIMIVAGTVTNKMGPALRQCYDQMPDPKWVISMGSCANGGGYYHYSYSVVRGVDRIVPVDIYVPGCPPTPEALLYGVFQLQKKMRHTKITRMWYRK</sequence>
<keyword evidence="6" id="KW-0411">Iron-sulfur</keyword>
<dbReference type="GO" id="GO:0015990">
    <property type="term" value="P:electron transport coupled proton transport"/>
    <property type="evidence" value="ECO:0007669"/>
    <property type="project" value="TreeGrafter"/>
</dbReference>
<dbReference type="GO" id="GO:0045271">
    <property type="term" value="C:respiratory chain complex I"/>
    <property type="evidence" value="ECO:0007669"/>
    <property type="project" value="TreeGrafter"/>
</dbReference>
<dbReference type="InterPro" id="IPR007219">
    <property type="entry name" value="XnlR_reg_dom"/>
</dbReference>
<dbReference type="OrthoDB" id="3945418at2759"/>
<dbReference type="SMART" id="SM00066">
    <property type="entry name" value="GAL4"/>
    <property type="match status" value="1"/>
</dbReference>
<dbReference type="PROSITE" id="PS50048">
    <property type="entry name" value="ZN2_CY6_FUNGAL_2"/>
    <property type="match status" value="1"/>
</dbReference>
<keyword evidence="6" id="KW-0408">Iron</keyword>
<keyword evidence="3 6" id="KW-0520">NAD</keyword>
<dbReference type="Pfam" id="PF04082">
    <property type="entry name" value="Fungal_trans"/>
    <property type="match status" value="1"/>
</dbReference>
<dbReference type="PANTHER" id="PTHR11995">
    <property type="entry name" value="NADH DEHYDROGENASE"/>
    <property type="match status" value="1"/>
</dbReference>
<evidence type="ECO:0000259" key="8">
    <source>
        <dbReference type="PROSITE" id="PS50048"/>
    </source>
</evidence>
<feature type="compositionally biased region" description="Polar residues" evidence="7">
    <location>
        <begin position="8"/>
        <end position="22"/>
    </location>
</feature>
<evidence type="ECO:0000313" key="10">
    <source>
        <dbReference type="EMBL" id="OJD30195.1"/>
    </source>
</evidence>
<feature type="region of interest" description="Disordered" evidence="7">
    <location>
        <begin position="661"/>
        <end position="680"/>
    </location>
</feature>
<evidence type="ECO:0000256" key="5">
    <source>
        <dbReference type="PROSITE-ProRule" id="PRU00042"/>
    </source>
</evidence>
<keyword evidence="2 6" id="KW-0479">Metal-binding</keyword>
<reference evidence="10 11" key="1">
    <citation type="submission" date="2016-10" db="EMBL/GenBank/DDBJ databases">
        <title>Proteomics and genomics reveal pathogen-plant mechanisms compatible with a hemibiotrophic lifestyle of Diplodia corticola.</title>
        <authorList>
            <person name="Fernandes I."/>
            <person name="De Jonge R."/>
            <person name="Van De Peer Y."/>
            <person name="Devreese B."/>
            <person name="Alves A."/>
            <person name="Esteves A.C."/>
        </authorList>
    </citation>
    <scope>NUCLEOTIDE SEQUENCE [LARGE SCALE GENOMIC DNA]</scope>
    <source>
        <strain evidence="10 11">CBS 112549</strain>
    </source>
</reference>
<keyword evidence="5" id="KW-0862">Zinc</keyword>
<dbReference type="SUPFAM" id="SSF57701">
    <property type="entry name" value="Zn2/Cys6 DNA-binding domain"/>
    <property type="match status" value="1"/>
</dbReference>
<name>A0A1J9RCJ1_9PEZI</name>
<dbReference type="EMBL" id="MNUE01000065">
    <property type="protein sequence ID" value="OJD30195.1"/>
    <property type="molecule type" value="Genomic_DNA"/>
</dbReference>
<evidence type="ECO:0000256" key="3">
    <source>
        <dbReference type="ARBA" id="ARBA00023027"/>
    </source>
</evidence>
<dbReference type="GO" id="GO:0051539">
    <property type="term" value="F:4 iron, 4 sulfur cluster binding"/>
    <property type="evidence" value="ECO:0007669"/>
    <property type="project" value="UniProtKB-KW"/>
</dbReference>
<accession>A0A1J9RCJ1</accession>
<dbReference type="RefSeq" id="XP_020126455.1">
    <property type="nucleotide sequence ID" value="XM_020278264.1"/>
</dbReference>
<keyword evidence="6" id="KW-0004">4Fe-4S</keyword>
<proteinExistence type="inferred from homology"/>
<evidence type="ECO:0000259" key="9">
    <source>
        <dbReference type="PROSITE" id="PS50157"/>
    </source>
</evidence>
<dbReference type="GO" id="GO:0005739">
    <property type="term" value="C:mitochondrion"/>
    <property type="evidence" value="ECO:0007669"/>
    <property type="project" value="GOC"/>
</dbReference>
<dbReference type="PROSITE" id="PS50157">
    <property type="entry name" value="ZINC_FINGER_C2H2_2"/>
    <property type="match status" value="1"/>
</dbReference>
<dbReference type="GO" id="GO:0048038">
    <property type="term" value="F:quinone binding"/>
    <property type="evidence" value="ECO:0007669"/>
    <property type="project" value="InterPro"/>
</dbReference>
<evidence type="ECO:0000256" key="2">
    <source>
        <dbReference type="ARBA" id="ARBA00022723"/>
    </source>
</evidence>
<protein>
    <submittedName>
        <fullName evidence="10">Nadh-ubiquinone oxidoreductase kDa mitochondrial</fullName>
    </submittedName>
</protein>
<feature type="region of interest" description="Disordered" evidence="7">
    <location>
        <begin position="52"/>
        <end position="71"/>
    </location>
</feature>
<dbReference type="PROSITE" id="PS00463">
    <property type="entry name" value="ZN2_CY6_FUNGAL_1"/>
    <property type="match status" value="1"/>
</dbReference>
<dbReference type="GeneID" id="31018525"/>
<dbReference type="GO" id="GO:0032981">
    <property type="term" value="P:mitochondrial respiratory chain complex I assembly"/>
    <property type="evidence" value="ECO:0007669"/>
    <property type="project" value="TreeGrafter"/>
</dbReference>
<dbReference type="GO" id="GO:0003677">
    <property type="term" value="F:DNA binding"/>
    <property type="evidence" value="ECO:0007669"/>
    <property type="project" value="InterPro"/>
</dbReference>
<dbReference type="CDD" id="cd12148">
    <property type="entry name" value="fungal_TF_MHR"/>
    <property type="match status" value="1"/>
</dbReference>
<dbReference type="InterPro" id="IPR001138">
    <property type="entry name" value="Zn2Cys6_DnaBD"/>
</dbReference>
<feature type="domain" description="Zn(2)-C6 fungal-type" evidence="8">
    <location>
        <begin position="72"/>
        <end position="101"/>
    </location>
</feature>
<dbReference type="STRING" id="236234.A0A1J9RCJ1"/>
<evidence type="ECO:0000256" key="7">
    <source>
        <dbReference type="SAM" id="MobiDB-lite"/>
    </source>
</evidence>
<keyword evidence="10" id="KW-0830">Ubiquinone</keyword>
<organism evidence="10 11">
    <name type="scientific">Diplodia corticola</name>
    <dbReference type="NCBI Taxonomy" id="236234"/>
    <lineage>
        <taxon>Eukaryota</taxon>
        <taxon>Fungi</taxon>
        <taxon>Dikarya</taxon>
        <taxon>Ascomycota</taxon>
        <taxon>Pezizomycotina</taxon>
        <taxon>Dothideomycetes</taxon>
        <taxon>Dothideomycetes incertae sedis</taxon>
        <taxon>Botryosphaeriales</taxon>
        <taxon>Botryosphaeriaceae</taxon>
        <taxon>Diplodia</taxon>
    </lineage>
</organism>
<evidence type="ECO:0000256" key="6">
    <source>
        <dbReference type="RuleBase" id="RU004464"/>
    </source>
</evidence>
<comment type="caution">
    <text evidence="10">The sequence shown here is derived from an EMBL/GenBank/DDBJ whole genome shotgun (WGS) entry which is preliminary data.</text>
</comment>
<dbReference type="FunFam" id="3.40.50.12280:FF:000001">
    <property type="entry name" value="NADH-quinone oxidoreductase subunit B 2"/>
    <property type="match status" value="1"/>
</dbReference>
<dbReference type="GO" id="GO:0006351">
    <property type="term" value="P:DNA-templated transcription"/>
    <property type="evidence" value="ECO:0007669"/>
    <property type="project" value="InterPro"/>
</dbReference>
<keyword evidence="5" id="KW-0863">Zinc-finger</keyword>
<dbReference type="NCBIfam" id="NF005012">
    <property type="entry name" value="PRK06411.1"/>
    <property type="match status" value="1"/>
</dbReference>
<evidence type="ECO:0000313" key="11">
    <source>
        <dbReference type="Proteomes" id="UP000183809"/>
    </source>
</evidence>
<gene>
    <name evidence="10" type="ORF">BKCO1_650008</name>
</gene>
<dbReference type="GO" id="GO:0008270">
    <property type="term" value="F:zinc ion binding"/>
    <property type="evidence" value="ECO:0007669"/>
    <property type="project" value="UniProtKB-KW"/>
</dbReference>
<dbReference type="InterPro" id="IPR036864">
    <property type="entry name" value="Zn2-C6_fun-type_DNA-bd_sf"/>
</dbReference>
<dbReference type="NCBIfam" id="TIGR01957">
    <property type="entry name" value="nuoB_fam"/>
    <property type="match status" value="1"/>
</dbReference>
<dbReference type="SUPFAM" id="SSF56770">
    <property type="entry name" value="HydA/Nqo6-like"/>
    <property type="match status" value="1"/>
</dbReference>
<dbReference type="PANTHER" id="PTHR11995:SF14">
    <property type="entry name" value="NADH DEHYDROGENASE [UBIQUINONE] IRON-SULFUR PROTEIN 7, MITOCHONDRIAL"/>
    <property type="match status" value="1"/>
</dbReference>
<dbReference type="InterPro" id="IPR013087">
    <property type="entry name" value="Znf_C2H2_type"/>
</dbReference>
<dbReference type="Proteomes" id="UP000183809">
    <property type="component" value="Unassembled WGS sequence"/>
</dbReference>
<comment type="similarity">
    <text evidence="1 6">Belongs to the complex I 20 kDa subunit family.</text>
</comment>
<dbReference type="AlphaFoldDB" id="A0A1J9RCJ1"/>
<feature type="compositionally biased region" description="Low complexity" evidence="7">
    <location>
        <begin position="661"/>
        <end position="677"/>
    </location>
</feature>
<feature type="domain" description="C2H2-type" evidence="9">
    <location>
        <begin position="30"/>
        <end position="59"/>
    </location>
</feature>
<evidence type="ECO:0000256" key="4">
    <source>
        <dbReference type="ARBA" id="ARBA00023242"/>
    </source>
</evidence>
<evidence type="ECO:0000256" key="1">
    <source>
        <dbReference type="ARBA" id="ARBA00009173"/>
    </source>
</evidence>